<dbReference type="PANTHER" id="PTHR46179:SF13">
    <property type="entry name" value="C2H2-TYPE DOMAIN-CONTAINING PROTEIN"/>
    <property type="match status" value="1"/>
</dbReference>
<feature type="compositionally biased region" description="Polar residues" evidence="9">
    <location>
        <begin position="266"/>
        <end position="282"/>
    </location>
</feature>
<evidence type="ECO:0000256" key="1">
    <source>
        <dbReference type="ARBA" id="ARBA00004123"/>
    </source>
</evidence>
<keyword evidence="5" id="KW-0805">Transcription regulation</keyword>
<evidence type="ECO:0000256" key="6">
    <source>
        <dbReference type="ARBA" id="ARBA00023163"/>
    </source>
</evidence>
<dbReference type="InterPro" id="IPR051061">
    <property type="entry name" value="Zinc_finger_trans_reg"/>
</dbReference>
<protein>
    <recommendedName>
        <fullName evidence="10">C2H2-type domain-containing protein</fullName>
    </recommendedName>
</protein>
<evidence type="ECO:0000256" key="4">
    <source>
        <dbReference type="ARBA" id="ARBA00022833"/>
    </source>
</evidence>
<organism evidence="11 12">
    <name type="scientific">Orchesella dallaii</name>
    <dbReference type="NCBI Taxonomy" id="48710"/>
    <lineage>
        <taxon>Eukaryota</taxon>
        <taxon>Metazoa</taxon>
        <taxon>Ecdysozoa</taxon>
        <taxon>Arthropoda</taxon>
        <taxon>Hexapoda</taxon>
        <taxon>Collembola</taxon>
        <taxon>Entomobryomorpha</taxon>
        <taxon>Entomobryoidea</taxon>
        <taxon>Orchesellidae</taxon>
        <taxon>Orchesellinae</taxon>
        <taxon>Orchesella</taxon>
    </lineage>
</organism>
<evidence type="ECO:0000256" key="7">
    <source>
        <dbReference type="ARBA" id="ARBA00023242"/>
    </source>
</evidence>
<dbReference type="PROSITE" id="PS00028">
    <property type="entry name" value="ZINC_FINGER_C2H2_1"/>
    <property type="match status" value="1"/>
</dbReference>
<proteinExistence type="predicted"/>
<dbReference type="Gene3D" id="3.30.160.60">
    <property type="entry name" value="Classic Zinc Finger"/>
    <property type="match status" value="1"/>
</dbReference>
<evidence type="ECO:0000256" key="3">
    <source>
        <dbReference type="ARBA" id="ARBA00022771"/>
    </source>
</evidence>
<feature type="domain" description="C2H2-type" evidence="10">
    <location>
        <begin position="333"/>
        <end position="363"/>
    </location>
</feature>
<dbReference type="PROSITE" id="PS50157">
    <property type="entry name" value="ZINC_FINGER_C2H2_2"/>
    <property type="match status" value="1"/>
</dbReference>
<comment type="subcellular location">
    <subcellularLocation>
        <location evidence="1">Nucleus</location>
    </subcellularLocation>
</comment>
<keyword evidence="12" id="KW-1185">Reference proteome</keyword>
<evidence type="ECO:0000256" key="5">
    <source>
        <dbReference type="ARBA" id="ARBA00023015"/>
    </source>
</evidence>
<comment type="caution">
    <text evidence="11">The sequence shown here is derived from an EMBL/GenBank/DDBJ whole genome shotgun (WGS) entry which is preliminary data.</text>
</comment>
<keyword evidence="2" id="KW-0479">Metal-binding</keyword>
<feature type="region of interest" description="Disordered" evidence="9">
    <location>
        <begin position="266"/>
        <end position="289"/>
    </location>
</feature>
<name>A0ABP1R6S0_9HEXA</name>
<dbReference type="Proteomes" id="UP001642540">
    <property type="component" value="Unassembled WGS sequence"/>
</dbReference>
<evidence type="ECO:0000313" key="11">
    <source>
        <dbReference type="EMBL" id="CAL8121680.1"/>
    </source>
</evidence>
<dbReference type="SMART" id="SM00355">
    <property type="entry name" value="ZnF_C2H2"/>
    <property type="match status" value="3"/>
</dbReference>
<evidence type="ECO:0000259" key="10">
    <source>
        <dbReference type="PROSITE" id="PS50157"/>
    </source>
</evidence>
<evidence type="ECO:0000313" key="12">
    <source>
        <dbReference type="Proteomes" id="UP001642540"/>
    </source>
</evidence>
<accession>A0ABP1R6S0</accession>
<keyword evidence="7" id="KW-0539">Nucleus</keyword>
<keyword evidence="4" id="KW-0862">Zinc</keyword>
<dbReference type="EMBL" id="CAXLJM020000066">
    <property type="protein sequence ID" value="CAL8121680.1"/>
    <property type="molecule type" value="Genomic_DNA"/>
</dbReference>
<keyword evidence="6" id="KW-0804">Transcription</keyword>
<reference evidence="11 12" key="1">
    <citation type="submission" date="2024-08" db="EMBL/GenBank/DDBJ databases">
        <authorList>
            <person name="Cucini C."/>
            <person name="Frati F."/>
        </authorList>
    </citation>
    <scope>NUCLEOTIDE SEQUENCE [LARGE SCALE GENOMIC DNA]</scope>
</reference>
<dbReference type="InterPro" id="IPR013087">
    <property type="entry name" value="Znf_C2H2_type"/>
</dbReference>
<sequence length="457" mass="51480">MEVMDEFRSNLLLLLHCRYPEGLPISQLEGEYKMYYQQDVKPNMMQMGHWLSWEQIFQQPVFREDFITFEIGQNVYIKANRKRSPLEMSLIAKLARQSHFDAAKKPEFQVPGCICCQQRGQYIINSYPEPIVVKVESGDQTHHIEYPHAMAATLQAGTQGLNNNGETLTISTKNTNTNDGFMLDHRLRVQQQEYSEVQQISNHLGTVGHGQRVQQYGTAVVNDLSKTLAGDKSQLHKADPNQPVFTVIVEPSGQVKFVQCLPTPQATQTMPSTTSVHPTQAQSEKDESASATFQVASPPKPVIFKCSTPGCNQEFPDKQHQIDHERRCEMKRYPCTFPGCDRRFRNSKQRHTHVSSVHRRSEPGFKCSVPECTATFRGADKLKVHESRCRFKYVTLQQMALEGADNHLQNSVTEGIVINVPAENIVKIGNCDGIPEAVSTVDLSIVKAEGFVKSEGS</sequence>
<evidence type="ECO:0000256" key="2">
    <source>
        <dbReference type="ARBA" id="ARBA00022723"/>
    </source>
</evidence>
<keyword evidence="3 8" id="KW-0863">Zinc-finger</keyword>
<dbReference type="PANTHER" id="PTHR46179">
    <property type="entry name" value="ZINC FINGER PROTEIN"/>
    <property type="match status" value="1"/>
</dbReference>
<evidence type="ECO:0000256" key="9">
    <source>
        <dbReference type="SAM" id="MobiDB-lite"/>
    </source>
</evidence>
<gene>
    <name evidence="11" type="ORF">ODALV1_LOCUS19490</name>
</gene>
<evidence type="ECO:0000256" key="8">
    <source>
        <dbReference type="PROSITE-ProRule" id="PRU00042"/>
    </source>
</evidence>